<keyword evidence="4" id="KW-1185">Reference proteome</keyword>
<dbReference type="EMBL" id="JAIQUM010000006">
    <property type="protein sequence ID" value="MBZ5749508.1"/>
    <property type="molecule type" value="Genomic_DNA"/>
</dbReference>
<keyword evidence="2" id="KW-0378">Hydrolase</keyword>
<dbReference type="Gene3D" id="3.40.50.1820">
    <property type="entry name" value="alpha/beta hydrolase"/>
    <property type="match status" value="1"/>
</dbReference>
<dbReference type="InterPro" id="IPR010126">
    <property type="entry name" value="Esterase_phb"/>
</dbReference>
<evidence type="ECO:0000256" key="2">
    <source>
        <dbReference type="ARBA" id="ARBA00022801"/>
    </source>
</evidence>
<dbReference type="PANTHER" id="PTHR43037">
    <property type="entry name" value="UNNAMED PRODUCT-RELATED"/>
    <property type="match status" value="1"/>
</dbReference>
<dbReference type="RefSeq" id="WP_224137292.1">
    <property type="nucleotide sequence ID" value="NZ_JAIQUM010000006.1"/>
</dbReference>
<dbReference type="SUPFAM" id="SSF53474">
    <property type="entry name" value="alpha/beta-Hydrolases"/>
    <property type="match status" value="2"/>
</dbReference>
<name>A0ABS7UNF9_9BACI</name>
<keyword evidence="1" id="KW-0732">Signal</keyword>
<dbReference type="PANTHER" id="PTHR43037:SF1">
    <property type="entry name" value="BLL1128 PROTEIN"/>
    <property type="match status" value="1"/>
</dbReference>
<dbReference type="InterPro" id="IPR029058">
    <property type="entry name" value="AB_hydrolase_fold"/>
</dbReference>
<dbReference type="Pfam" id="PF10503">
    <property type="entry name" value="Esterase_PHB"/>
    <property type="match status" value="1"/>
</dbReference>
<reference evidence="3" key="1">
    <citation type="submission" date="2024-05" db="EMBL/GenBank/DDBJ databases">
        <title>Metabacillus sp. nov., isolated from the rhizosphere soil of tomato plants.</title>
        <authorList>
            <person name="Ma R."/>
        </authorList>
    </citation>
    <scope>NUCLEOTIDE SEQUENCE</scope>
    <source>
        <strain evidence="3">DBTR6</strain>
    </source>
</reference>
<dbReference type="NCBIfam" id="TIGR01840">
    <property type="entry name" value="esterase_phb"/>
    <property type="match status" value="1"/>
</dbReference>
<dbReference type="Proteomes" id="UP001165287">
    <property type="component" value="Unassembled WGS sequence"/>
</dbReference>
<proteinExistence type="predicted"/>
<accession>A0ABS7UNF9</accession>
<evidence type="ECO:0000313" key="4">
    <source>
        <dbReference type="Proteomes" id="UP001165287"/>
    </source>
</evidence>
<dbReference type="InterPro" id="IPR050955">
    <property type="entry name" value="Plant_Biomass_Hydrol_Est"/>
</dbReference>
<gene>
    <name evidence="3" type="ORF">K9V48_04430</name>
</gene>
<evidence type="ECO:0000313" key="3">
    <source>
        <dbReference type="EMBL" id="MBZ5749508.1"/>
    </source>
</evidence>
<evidence type="ECO:0000256" key="1">
    <source>
        <dbReference type="ARBA" id="ARBA00022729"/>
    </source>
</evidence>
<sequence>MSVLKEYMVVGLMYKLFVPSGSEKDRSLPLVVMLHGCKQNPLQFAEETRMNQLAEKENFIVLYPAMDRWFNPLFNDPDKVNIDGCWNWFLDENQHRGEGLPESIIEVINDAQENLENDHNLSIDWNRVYAAGLSAGGAMACILGVTYPDIFSGIAVCSGLPYDAVNTNLWMEPWTRTAEYALKNGVTDPYECGNKAFDEMEKAFKETGVKRKIPVIVFHGVSDTRVHPINGEQVVTQWAQTNYRIEGGQGKVDVTPSLIKADRIKNGRSYTKHVYHDKNNVPFMEFWLIHGMNHTWSGGRKNGKFTDPLGPDATSIIWDFFKRVSLP</sequence>
<protein>
    <submittedName>
        <fullName evidence="3">PHB depolymerase family esterase</fullName>
    </submittedName>
</protein>
<organism evidence="3 4">
    <name type="scientific">Metabacillus rhizolycopersici</name>
    <dbReference type="NCBI Taxonomy" id="2875709"/>
    <lineage>
        <taxon>Bacteria</taxon>
        <taxon>Bacillati</taxon>
        <taxon>Bacillota</taxon>
        <taxon>Bacilli</taxon>
        <taxon>Bacillales</taxon>
        <taxon>Bacillaceae</taxon>
        <taxon>Metabacillus</taxon>
    </lineage>
</organism>
<comment type="caution">
    <text evidence="3">The sequence shown here is derived from an EMBL/GenBank/DDBJ whole genome shotgun (WGS) entry which is preliminary data.</text>
</comment>